<feature type="domain" description="CCHC-type" evidence="3">
    <location>
        <begin position="138"/>
        <end position="151"/>
    </location>
</feature>
<evidence type="ECO:0000313" key="4">
    <source>
        <dbReference type="EMBL" id="KAK1906160.1"/>
    </source>
</evidence>
<accession>A0AAD9CP86</accession>
<proteinExistence type="predicted"/>
<dbReference type="GO" id="GO:0003676">
    <property type="term" value="F:nucleic acid binding"/>
    <property type="evidence" value="ECO:0007669"/>
    <property type="project" value="InterPro"/>
</dbReference>
<evidence type="ECO:0000259" key="3">
    <source>
        <dbReference type="PROSITE" id="PS50158"/>
    </source>
</evidence>
<gene>
    <name evidence="4" type="ORF">KUDE01_008562</name>
</gene>
<reference evidence="4" key="1">
    <citation type="submission" date="2023-04" db="EMBL/GenBank/DDBJ databases">
        <title>Chromosome-level genome of Chaenocephalus aceratus.</title>
        <authorList>
            <person name="Park H."/>
        </authorList>
    </citation>
    <scope>NUCLEOTIDE SEQUENCE</scope>
    <source>
        <strain evidence="4">DE</strain>
        <tissue evidence="4">Muscle</tissue>
    </source>
</reference>
<feature type="compositionally biased region" description="Pro residues" evidence="2">
    <location>
        <begin position="36"/>
        <end position="52"/>
    </location>
</feature>
<keyword evidence="1" id="KW-0479">Metal-binding</keyword>
<feature type="compositionally biased region" description="Basic and acidic residues" evidence="2">
    <location>
        <begin position="14"/>
        <end position="23"/>
    </location>
</feature>
<dbReference type="EMBL" id="JASDAP010000001">
    <property type="protein sequence ID" value="KAK1906160.1"/>
    <property type="molecule type" value="Genomic_DNA"/>
</dbReference>
<comment type="caution">
    <text evidence="4">The sequence shown here is derived from an EMBL/GenBank/DDBJ whole genome shotgun (WGS) entry which is preliminary data.</text>
</comment>
<feature type="compositionally biased region" description="Basic residues" evidence="2">
    <location>
        <begin position="168"/>
        <end position="177"/>
    </location>
</feature>
<evidence type="ECO:0000256" key="2">
    <source>
        <dbReference type="SAM" id="MobiDB-lite"/>
    </source>
</evidence>
<dbReference type="PROSITE" id="PS50158">
    <property type="entry name" value="ZF_CCHC"/>
    <property type="match status" value="1"/>
</dbReference>
<feature type="region of interest" description="Disordered" evidence="2">
    <location>
        <begin position="14"/>
        <end position="53"/>
    </location>
</feature>
<name>A0AAD9CP86_DISEL</name>
<feature type="region of interest" description="Disordered" evidence="2">
    <location>
        <begin position="151"/>
        <end position="185"/>
    </location>
</feature>
<keyword evidence="1" id="KW-0863">Zinc-finger</keyword>
<dbReference type="InterPro" id="IPR001878">
    <property type="entry name" value="Znf_CCHC"/>
</dbReference>
<keyword evidence="5" id="KW-1185">Reference proteome</keyword>
<evidence type="ECO:0000313" key="5">
    <source>
        <dbReference type="Proteomes" id="UP001228049"/>
    </source>
</evidence>
<dbReference type="GO" id="GO:0008270">
    <property type="term" value="F:zinc ion binding"/>
    <property type="evidence" value="ECO:0007669"/>
    <property type="project" value="UniProtKB-KW"/>
</dbReference>
<keyword evidence="1" id="KW-0862">Zinc</keyword>
<organism evidence="4 5">
    <name type="scientific">Dissostichus eleginoides</name>
    <name type="common">Patagonian toothfish</name>
    <name type="synonym">Dissostichus amissus</name>
    <dbReference type="NCBI Taxonomy" id="100907"/>
    <lineage>
        <taxon>Eukaryota</taxon>
        <taxon>Metazoa</taxon>
        <taxon>Chordata</taxon>
        <taxon>Craniata</taxon>
        <taxon>Vertebrata</taxon>
        <taxon>Euteleostomi</taxon>
        <taxon>Actinopterygii</taxon>
        <taxon>Neopterygii</taxon>
        <taxon>Teleostei</taxon>
        <taxon>Neoteleostei</taxon>
        <taxon>Acanthomorphata</taxon>
        <taxon>Eupercaria</taxon>
        <taxon>Perciformes</taxon>
        <taxon>Notothenioidei</taxon>
        <taxon>Nototheniidae</taxon>
        <taxon>Dissostichus</taxon>
    </lineage>
</organism>
<dbReference type="AlphaFoldDB" id="A0AAD9CP86"/>
<evidence type="ECO:0000256" key="1">
    <source>
        <dbReference type="PROSITE-ProRule" id="PRU00047"/>
    </source>
</evidence>
<protein>
    <submittedName>
        <fullName evidence="4">Ankyrin repeat and SAM domain containing protein 3</fullName>
    </submittedName>
</protein>
<sequence length="185" mass="20721">MTFPAICTEAKALEREQAKDRTEPWACRTYASRPPQSQPPGTPSCSLVPPPAQDSQALWDSLRAELQQHLKDQMLTLGKSLMEEMRGQIANLSLGPVDPTVQRHNPQAGPTFQPRPCQPPPGMARTQFQWDPQGRPICLECGQAGHTRRFCSRRWSGPSDFLSPRSLPGKRSRKGPRQHPQQSLH</sequence>
<feature type="region of interest" description="Disordered" evidence="2">
    <location>
        <begin position="94"/>
        <end position="129"/>
    </location>
</feature>
<dbReference type="Proteomes" id="UP001228049">
    <property type="component" value="Unassembled WGS sequence"/>
</dbReference>